<keyword evidence="2" id="KW-0560">Oxidoreductase</keyword>
<dbReference type="InterPro" id="IPR051019">
    <property type="entry name" value="VLCFA-Steroid_DH"/>
</dbReference>
<comment type="similarity">
    <text evidence="1">Belongs to the short-chain dehydrogenases/reductases (SDR) family.</text>
</comment>
<accession>A0A7E4VBT6</accession>
<evidence type="ECO:0000256" key="3">
    <source>
        <dbReference type="SAM" id="MobiDB-lite"/>
    </source>
</evidence>
<dbReference type="PANTHER" id="PTHR43899:SF13">
    <property type="entry name" value="RH59310P"/>
    <property type="match status" value="1"/>
</dbReference>
<feature type="compositionally biased region" description="Low complexity" evidence="3">
    <location>
        <begin position="339"/>
        <end position="351"/>
    </location>
</feature>
<dbReference type="GO" id="GO:0005783">
    <property type="term" value="C:endoplasmic reticulum"/>
    <property type="evidence" value="ECO:0007669"/>
    <property type="project" value="TreeGrafter"/>
</dbReference>
<dbReference type="PANTHER" id="PTHR43899">
    <property type="entry name" value="RH59310P"/>
    <property type="match status" value="1"/>
</dbReference>
<dbReference type="PRINTS" id="PR00081">
    <property type="entry name" value="GDHRDH"/>
</dbReference>
<evidence type="ECO:0000313" key="5">
    <source>
        <dbReference type="WBParaSite" id="Pan_g18566.t1"/>
    </source>
</evidence>
<name>A0A7E4VBT6_PANRE</name>
<dbReference type="CDD" id="cd05356">
    <property type="entry name" value="17beta-HSD1_like_SDR_c"/>
    <property type="match status" value="1"/>
</dbReference>
<dbReference type="GO" id="GO:0016491">
    <property type="term" value="F:oxidoreductase activity"/>
    <property type="evidence" value="ECO:0007669"/>
    <property type="project" value="UniProtKB-KW"/>
</dbReference>
<reference evidence="5" key="2">
    <citation type="submission" date="2020-10" db="UniProtKB">
        <authorList>
            <consortium name="WormBaseParasite"/>
        </authorList>
    </citation>
    <scope>IDENTIFICATION</scope>
</reference>
<dbReference type="InterPro" id="IPR036291">
    <property type="entry name" value="NAD(P)-bd_dom_sf"/>
</dbReference>
<protein>
    <submittedName>
        <fullName evidence="5">Uncharacterized protein</fullName>
    </submittedName>
</protein>
<dbReference type="Proteomes" id="UP000492821">
    <property type="component" value="Unassembled WGS sequence"/>
</dbReference>
<dbReference type="Pfam" id="PF00106">
    <property type="entry name" value="adh_short"/>
    <property type="match status" value="1"/>
</dbReference>
<sequence length="358" mass="40202">MMIFCAPLTPLNVAIGVVECYVGYRVFRTLFALLSSIMVYKVIPIFRKPNLKKYKQRWTVVTGGTDGIGKAYTFELARRGLRKFFMIGRNQSKLDAVRKQLETEFSAKVQTFLFDFFDGDYKLLREELSTLDVGFAVNSVGVGREYLERFGDNPVADWQILKVNGLGASEFLSCILPPMEKHGGGQIINLSSSQGIRPIALLAAYSSAKAMLCFVSDCIDREYKTIKCQCLTPAIIATKMTYYENGGIFVVTPKNFVNEAINSIGLVTTTSGCFNHEIQLLLMHMFPWTLLKYLMMPIYWYQQRRMIKLLGDNGKDSKAQAVALQKDNNNNDSSRPESPATADPTDAAKAPEFARQFA</sequence>
<dbReference type="AlphaFoldDB" id="A0A7E4VBT6"/>
<evidence type="ECO:0000256" key="2">
    <source>
        <dbReference type="ARBA" id="ARBA00023002"/>
    </source>
</evidence>
<evidence type="ECO:0000313" key="4">
    <source>
        <dbReference type="Proteomes" id="UP000492821"/>
    </source>
</evidence>
<organism evidence="4 5">
    <name type="scientific">Panagrellus redivivus</name>
    <name type="common">Microworm</name>
    <dbReference type="NCBI Taxonomy" id="6233"/>
    <lineage>
        <taxon>Eukaryota</taxon>
        <taxon>Metazoa</taxon>
        <taxon>Ecdysozoa</taxon>
        <taxon>Nematoda</taxon>
        <taxon>Chromadorea</taxon>
        <taxon>Rhabditida</taxon>
        <taxon>Tylenchina</taxon>
        <taxon>Panagrolaimomorpha</taxon>
        <taxon>Panagrolaimoidea</taxon>
        <taxon>Panagrolaimidae</taxon>
        <taxon>Panagrellus</taxon>
    </lineage>
</organism>
<reference evidence="4" key="1">
    <citation type="journal article" date="2013" name="Genetics">
        <title>The draft genome and transcriptome of Panagrellus redivivus are shaped by the harsh demands of a free-living lifestyle.</title>
        <authorList>
            <person name="Srinivasan J."/>
            <person name="Dillman A.R."/>
            <person name="Macchietto M.G."/>
            <person name="Heikkinen L."/>
            <person name="Lakso M."/>
            <person name="Fracchia K.M."/>
            <person name="Antoshechkin I."/>
            <person name="Mortazavi A."/>
            <person name="Wong G."/>
            <person name="Sternberg P.W."/>
        </authorList>
    </citation>
    <scope>NUCLEOTIDE SEQUENCE [LARGE SCALE GENOMIC DNA]</scope>
    <source>
        <strain evidence="4">MT8872</strain>
    </source>
</reference>
<dbReference type="Gene3D" id="3.40.50.720">
    <property type="entry name" value="NAD(P)-binding Rossmann-like Domain"/>
    <property type="match status" value="1"/>
</dbReference>
<dbReference type="WBParaSite" id="Pan_g18566.t1">
    <property type="protein sequence ID" value="Pan_g18566.t1"/>
    <property type="gene ID" value="Pan_g18566"/>
</dbReference>
<keyword evidence="4" id="KW-1185">Reference proteome</keyword>
<evidence type="ECO:0000256" key="1">
    <source>
        <dbReference type="ARBA" id="ARBA00006484"/>
    </source>
</evidence>
<proteinExistence type="inferred from homology"/>
<dbReference type="PIRSF" id="PIRSF000126">
    <property type="entry name" value="11-beta-HSD1"/>
    <property type="match status" value="1"/>
</dbReference>
<dbReference type="SUPFAM" id="SSF51735">
    <property type="entry name" value="NAD(P)-binding Rossmann-fold domains"/>
    <property type="match status" value="1"/>
</dbReference>
<dbReference type="InterPro" id="IPR002347">
    <property type="entry name" value="SDR_fam"/>
</dbReference>
<feature type="region of interest" description="Disordered" evidence="3">
    <location>
        <begin position="318"/>
        <end position="358"/>
    </location>
</feature>